<dbReference type="Gene3D" id="3.40.50.150">
    <property type="entry name" value="Vaccinia Virus protein VP39"/>
    <property type="match status" value="1"/>
</dbReference>
<dbReference type="PANTHER" id="PTHR43861">
    <property type="entry name" value="TRANS-ACONITATE 2-METHYLTRANSFERASE-RELATED"/>
    <property type="match status" value="1"/>
</dbReference>
<dbReference type="SUPFAM" id="SSF53335">
    <property type="entry name" value="S-adenosyl-L-methionine-dependent methyltransferases"/>
    <property type="match status" value="1"/>
</dbReference>
<reference evidence="2 3" key="1">
    <citation type="submission" date="2017-08" db="EMBL/GenBank/DDBJ databases">
        <title>Reclassification of Bisgaard taxon 37 and 44.</title>
        <authorList>
            <person name="Christensen H."/>
        </authorList>
    </citation>
    <scope>NUCLEOTIDE SEQUENCE [LARGE SCALE GENOMIC DNA]</scope>
    <source>
        <strain evidence="2 3">EEAB3T1</strain>
    </source>
</reference>
<dbReference type="RefSeq" id="WP_119534546.1">
    <property type="nucleotide sequence ID" value="NZ_NRJF01000079.1"/>
</dbReference>
<organism evidence="2 3">
    <name type="scientific">Psittacicella gerlachiana</name>
    <dbReference type="NCBI Taxonomy" id="2028574"/>
    <lineage>
        <taxon>Bacteria</taxon>
        <taxon>Pseudomonadati</taxon>
        <taxon>Pseudomonadota</taxon>
        <taxon>Gammaproteobacteria</taxon>
        <taxon>Pasteurellales</taxon>
        <taxon>Psittacicellaceae</taxon>
        <taxon>Psittacicella</taxon>
    </lineage>
</organism>
<name>A0A3A1YFF2_9GAMM</name>
<dbReference type="InterPro" id="IPR025714">
    <property type="entry name" value="Methyltranfer_dom"/>
</dbReference>
<proteinExistence type="predicted"/>
<dbReference type="Proteomes" id="UP000265964">
    <property type="component" value="Unassembled WGS sequence"/>
</dbReference>
<evidence type="ECO:0000313" key="2">
    <source>
        <dbReference type="EMBL" id="RIY35840.1"/>
    </source>
</evidence>
<dbReference type="Pfam" id="PF13847">
    <property type="entry name" value="Methyltransf_31"/>
    <property type="match status" value="1"/>
</dbReference>
<dbReference type="CDD" id="cd02440">
    <property type="entry name" value="AdoMet_MTases"/>
    <property type="match status" value="1"/>
</dbReference>
<accession>A0A3A1YFF2</accession>
<feature type="domain" description="Methyltransferase" evidence="1">
    <location>
        <begin position="43"/>
        <end position="170"/>
    </location>
</feature>
<evidence type="ECO:0000259" key="1">
    <source>
        <dbReference type="Pfam" id="PF13847"/>
    </source>
</evidence>
<gene>
    <name evidence="2" type="ORF">CKF59_03240</name>
</gene>
<protein>
    <recommendedName>
        <fullName evidence="1">Methyltransferase domain-containing protein</fullName>
    </recommendedName>
</protein>
<comment type="caution">
    <text evidence="2">The sequence shown here is derived from an EMBL/GenBank/DDBJ whole genome shotgun (WGS) entry which is preliminary data.</text>
</comment>
<dbReference type="InterPro" id="IPR029063">
    <property type="entry name" value="SAM-dependent_MTases_sf"/>
</dbReference>
<dbReference type="EMBL" id="NRJF01000079">
    <property type="protein sequence ID" value="RIY35840.1"/>
    <property type="molecule type" value="Genomic_DNA"/>
</dbReference>
<dbReference type="OrthoDB" id="9760689at2"/>
<sequence length="262" mass="30636">MTSINNIALNFDKSKYTYSQQAKVQSLMSKYLVSLLKHYDGRKKQLRICDLGTGSNANLLIDYLNSTEHNLNITLVDLVNILPEVKEKIFRFSQVKTLESEQQDVFTWSDQERQKFDLIISNAMIQWIENPFELLQQIINQLNSQGIFAFSTFSLENFKELKQVTNNSLVYFAKSSWLEMLSKSGYQVIACQEFQEQLLFASLNDLMQHLKETGVNNLPNKSIWTKSKLEIFKQKFDELKVDDRYPLTYHSLLFICQKKLEV</sequence>
<dbReference type="AlphaFoldDB" id="A0A3A1YFF2"/>
<evidence type="ECO:0000313" key="3">
    <source>
        <dbReference type="Proteomes" id="UP000265964"/>
    </source>
</evidence>
<keyword evidence="3" id="KW-1185">Reference proteome</keyword>